<keyword evidence="3" id="KW-0233">DNA recombination</keyword>
<dbReference type="SUPFAM" id="SSF46785">
    <property type="entry name" value="Winged helix' DNA-binding domain"/>
    <property type="match status" value="1"/>
</dbReference>
<dbReference type="PANTHER" id="PTHR15938:SF0">
    <property type="entry name" value="HOMOLOGOUS-PAIRING PROTEIN 2 HOMOLOG"/>
    <property type="match status" value="1"/>
</dbReference>
<keyword evidence="8" id="KW-1185">Reference proteome</keyword>
<accession>A0AAJ7N8D0</accession>
<dbReference type="GO" id="GO:0007129">
    <property type="term" value="P:homologous chromosome pairing at meiosis"/>
    <property type="evidence" value="ECO:0007669"/>
    <property type="project" value="TreeGrafter"/>
</dbReference>
<keyword evidence="5" id="KW-0469">Meiosis</keyword>
<evidence type="ECO:0000313" key="8">
    <source>
        <dbReference type="Proteomes" id="UP000694925"/>
    </source>
</evidence>
<dbReference type="GO" id="GO:0120231">
    <property type="term" value="C:DNA recombinase auxiliary factor complex"/>
    <property type="evidence" value="ECO:0007669"/>
    <property type="project" value="TreeGrafter"/>
</dbReference>
<comment type="similarity">
    <text evidence="2">Belongs to the HOP2 family.</text>
</comment>
<comment type="subcellular location">
    <subcellularLocation>
        <location evidence="1">Nucleus</location>
    </subcellularLocation>
</comment>
<dbReference type="RefSeq" id="XP_017882678.1">
    <property type="nucleotide sequence ID" value="XM_018027189.2"/>
</dbReference>
<evidence type="ECO:0000256" key="5">
    <source>
        <dbReference type="ARBA" id="ARBA00023254"/>
    </source>
</evidence>
<evidence type="ECO:0000259" key="7">
    <source>
        <dbReference type="Pfam" id="PF07106"/>
    </source>
</evidence>
<feature type="domain" description="Homologous-pairing protein 2 winged helix" evidence="7">
    <location>
        <begin position="3"/>
        <end position="59"/>
    </location>
</feature>
<dbReference type="RefSeq" id="XP_026670673.1">
    <property type="nucleotide sequence ID" value="XM_026814872.1"/>
</dbReference>
<dbReference type="AlphaFoldDB" id="A0AAJ7N8D0"/>
<dbReference type="Gene3D" id="1.10.10.10">
    <property type="entry name" value="Winged helix-like DNA-binding domain superfamily/Winged helix DNA-binding domain"/>
    <property type="match status" value="1"/>
</dbReference>
<dbReference type="GO" id="GO:0003690">
    <property type="term" value="F:double-stranded DNA binding"/>
    <property type="evidence" value="ECO:0007669"/>
    <property type="project" value="TreeGrafter"/>
</dbReference>
<dbReference type="InterPro" id="IPR036390">
    <property type="entry name" value="WH_DNA-bd_sf"/>
</dbReference>
<dbReference type="GO" id="GO:0000794">
    <property type="term" value="C:condensed nuclear chromosome"/>
    <property type="evidence" value="ECO:0007669"/>
    <property type="project" value="TreeGrafter"/>
</dbReference>
<reference evidence="9 10" key="1">
    <citation type="submission" date="2025-04" db="UniProtKB">
        <authorList>
            <consortium name="RefSeq"/>
        </authorList>
    </citation>
    <scope>IDENTIFICATION</scope>
    <source>
        <tissue evidence="9 10">Whole body</tissue>
    </source>
</reference>
<feature type="coiled-coil region" evidence="6">
    <location>
        <begin position="68"/>
        <end position="162"/>
    </location>
</feature>
<dbReference type="PANTHER" id="PTHR15938">
    <property type="entry name" value="TBP-1 INTERACTING PROTEIN"/>
    <property type="match status" value="1"/>
</dbReference>
<proteinExistence type="inferred from homology"/>
<dbReference type="InterPro" id="IPR036388">
    <property type="entry name" value="WH-like_DNA-bd_sf"/>
</dbReference>
<keyword evidence="6" id="KW-0175">Coiled coil</keyword>
<dbReference type="GO" id="GO:0010774">
    <property type="term" value="P:meiotic strand invasion involved in reciprocal meiotic recombination"/>
    <property type="evidence" value="ECO:0007669"/>
    <property type="project" value="TreeGrafter"/>
</dbReference>
<evidence type="ECO:0000313" key="9">
    <source>
        <dbReference type="RefSeq" id="XP_017882678.1"/>
    </source>
</evidence>
<evidence type="ECO:0000313" key="10">
    <source>
        <dbReference type="RefSeq" id="XP_026670673.1"/>
    </source>
</evidence>
<gene>
    <name evidence="9 10" type="primary">LOC108626491</name>
</gene>
<evidence type="ECO:0000256" key="2">
    <source>
        <dbReference type="ARBA" id="ARBA00007922"/>
    </source>
</evidence>
<name>A0AAJ7N8D0_9HYME</name>
<dbReference type="GO" id="GO:0000709">
    <property type="term" value="P:meiotic joint molecule formation"/>
    <property type="evidence" value="ECO:0007669"/>
    <property type="project" value="TreeGrafter"/>
</dbReference>
<sequence>MDDTVYNFMKLRNRPYSLNDIVSNLHNELGKSAVQKSLDKLVEKGKVFVKAYGKQKIYCPVQDTTQSIEELMRIDNELQAHANELEKQCQQLELEIKTQEGLLESMKSSITIDQAREQKPALENRVQILSNKLDNLMDASDNEDLHKKKEDLGNALKMYSREYAKRKRLCTDILDCILDNYPGSKTEVFEEIGIEFRSINK</sequence>
<keyword evidence="4" id="KW-0539">Nucleus</keyword>
<dbReference type="KEGG" id="ccal:108626491"/>
<organism evidence="8 9">
    <name type="scientific">Ceratina calcarata</name>
    <dbReference type="NCBI Taxonomy" id="156304"/>
    <lineage>
        <taxon>Eukaryota</taxon>
        <taxon>Metazoa</taxon>
        <taxon>Ecdysozoa</taxon>
        <taxon>Arthropoda</taxon>
        <taxon>Hexapoda</taxon>
        <taxon>Insecta</taxon>
        <taxon>Pterygota</taxon>
        <taxon>Neoptera</taxon>
        <taxon>Endopterygota</taxon>
        <taxon>Hymenoptera</taxon>
        <taxon>Apocrita</taxon>
        <taxon>Aculeata</taxon>
        <taxon>Apoidea</taxon>
        <taxon>Anthophila</taxon>
        <taxon>Apidae</taxon>
        <taxon>Ceratina</taxon>
        <taxon>Zadontomerus</taxon>
    </lineage>
</organism>
<dbReference type="GeneID" id="108626491"/>
<evidence type="ECO:0000256" key="1">
    <source>
        <dbReference type="ARBA" id="ARBA00004123"/>
    </source>
</evidence>
<dbReference type="GO" id="GO:0120230">
    <property type="term" value="F:recombinase activator activity"/>
    <property type="evidence" value="ECO:0007669"/>
    <property type="project" value="TreeGrafter"/>
</dbReference>
<evidence type="ECO:0000256" key="6">
    <source>
        <dbReference type="SAM" id="Coils"/>
    </source>
</evidence>
<dbReference type="InterPro" id="IPR010776">
    <property type="entry name" value="Hop2_WH_dom"/>
</dbReference>
<evidence type="ECO:0000256" key="3">
    <source>
        <dbReference type="ARBA" id="ARBA00023172"/>
    </source>
</evidence>
<protein>
    <submittedName>
        <fullName evidence="9 10">Homologous-pairing protein 2 homolog isoform X1</fullName>
    </submittedName>
</protein>
<dbReference type="Pfam" id="PF07106">
    <property type="entry name" value="WHD_TBPIP"/>
    <property type="match status" value="1"/>
</dbReference>
<dbReference type="Proteomes" id="UP000694925">
    <property type="component" value="Unplaced"/>
</dbReference>
<evidence type="ECO:0000256" key="4">
    <source>
        <dbReference type="ARBA" id="ARBA00023242"/>
    </source>
</evidence>